<dbReference type="InterPro" id="IPR007069">
    <property type="entry name" value="Transposase_32"/>
</dbReference>
<sequence length="147" mass="16960">MDGQIFSVEYLGRYTRKGMLHESRIADVTAEHVSFRYKDYRDGQQHKQMRLSCDEFIRRYLLHVLPKGLLRVRHFGFLANACRCKKLALIQQQLGKPQVVLVSPLVKEDCSWSCPQCLLGHLQFIGLIRPQSVVMINCQGQPVRMSG</sequence>
<gene>
    <name evidence="2" type="ordered locus">Sputcn32_1378</name>
</gene>
<protein>
    <submittedName>
        <fullName evidence="2">Transposase, IS91 family, putative</fullName>
    </submittedName>
</protein>
<proteinExistence type="predicted"/>
<dbReference type="GO" id="GO:0004803">
    <property type="term" value="F:transposase activity"/>
    <property type="evidence" value="ECO:0007669"/>
    <property type="project" value="InterPro"/>
</dbReference>
<dbReference type="PANTHER" id="PTHR37023">
    <property type="entry name" value="TRANSPOSASE"/>
    <property type="match status" value="1"/>
</dbReference>
<evidence type="ECO:0000313" key="2">
    <source>
        <dbReference type="EMBL" id="ABP75105.1"/>
    </source>
</evidence>
<dbReference type="GO" id="GO:0003677">
    <property type="term" value="F:DNA binding"/>
    <property type="evidence" value="ECO:0007669"/>
    <property type="project" value="InterPro"/>
</dbReference>
<accession>A4Y572</accession>
<dbReference type="PANTHER" id="PTHR37023:SF1">
    <property type="entry name" value="ISSOD25 TRANSPOSASE TNPA_ISSOD25"/>
    <property type="match status" value="1"/>
</dbReference>
<dbReference type="eggNOG" id="COG0517">
    <property type="taxonomic scope" value="Bacteria"/>
</dbReference>
<evidence type="ECO:0000259" key="1">
    <source>
        <dbReference type="Pfam" id="PF04986"/>
    </source>
</evidence>
<dbReference type="GO" id="GO:0006313">
    <property type="term" value="P:DNA transposition"/>
    <property type="evidence" value="ECO:0007669"/>
    <property type="project" value="InterPro"/>
</dbReference>
<dbReference type="AlphaFoldDB" id="A4Y572"/>
<dbReference type="EMBL" id="CP000681">
    <property type="protein sequence ID" value="ABP75105.1"/>
    <property type="molecule type" value="Genomic_DNA"/>
</dbReference>
<reference evidence="2" key="1">
    <citation type="submission" date="2007-04" db="EMBL/GenBank/DDBJ databases">
        <title>Complete sequence of Shewanella putrefaciens CN-32.</title>
        <authorList>
            <consortium name="US DOE Joint Genome Institute"/>
            <person name="Copeland A."/>
            <person name="Lucas S."/>
            <person name="Lapidus A."/>
            <person name="Barry K."/>
            <person name="Detter J.C."/>
            <person name="Glavina del Rio T."/>
            <person name="Hammon N."/>
            <person name="Israni S."/>
            <person name="Dalin E."/>
            <person name="Tice H."/>
            <person name="Pitluck S."/>
            <person name="Chain P."/>
            <person name="Malfatti S."/>
            <person name="Shin M."/>
            <person name="Vergez L."/>
            <person name="Schmutz J."/>
            <person name="Larimer F."/>
            <person name="Land M."/>
            <person name="Hauser L."/>
            <person name="Kyrpides N."/>
            <person name="Mikhailova N."/>
            <person name="Romine M.F."/>
            <person name="Fredrickson J."/>
            <person name="Tiedje J."/>
            <person name="Richardson P."/>
        </authorList>
    </citation>
    <scope>NUCLEOTIDE SEQUENCE [LARGE SCALE GENOMIC DNA]</scope>
    <source>
        <strain evidence="2">CN-32</strain>
    </source>
</reference>
<dbReference type="Pfam" id="PF04986">
    <property type="entry name" value="Y2_Tnp"/>
    <property type="match status" value="1"/>
</dbReference>
<dbReference type="KEGG" id="spc:Sputcn32_1378"/>
<organism evidence="2">
    <name type="scientific">Shewanella putrefaciens (strain CN-32 / ATCC BAA-453)</name>
    <dbReference type="NCBI Taxonomy" id="319224"/>
    <lineage>
        <taxon>Bacteria</taxon>
        <taxon>Pseudomonadati</taxon>
        <taxon>Pseudomonadota</taxon>
        <taxon>Gammaproteobacteria</taxon>
        <taxon>Alteromonadales</taxon>
        <taxon>Shewanellaceae</taxon>
        <taxon>Shewanella</taxon>
    </lineage>
</organism>
<dbReference type="STRING" id="319224.Sputcn32_1378"/>
<feature type="domain" description="Transposase IS801/IS1294" evidence="1">
    <location>
        <begin position="6"/>
        <end position="83"/>
    </location>
</feature>
<dbReference type="HOGENOM" id="CLU_1873252_0_0_6"/>
<name>A4Y572_SHEPC</name>